<organism evidence="1 2">
    <name type="scientific">Pontiella desulfatans</name>
    <dbReference type="NCBI Taxonomy" id="2750659"/>
    <lineage>
        <taxon>Bacteria</taxon>
        <taxon>Pseudomonadati</taxon>
        <taxon>Kiritimatiellota</taxon>
        <taxon>Kiritimatiellia</taxon>
        <taxon>Kiritimatiellales</taxon>
        <taxon>Pontiellaceae</taxon>
        <taxon>Pontiella</taxon>
    </lineage>
</organism>
<name>A0A6C2U660_PONDE</name>
<dbReference type="EMBL" id="CAAHFG010000002">
    <property type="protein sequence ID" value="VGO15405.1"/>
    <property type="molecule type" value="Genomic_DNA"/>
</dbReference>
<keyword evidence="2" id="KW-1185">Reference proteome</keyword>
<dbReference type="RefSeq" id="WP_168442423.1">
    <property type="nucleotide sequence ID" value="NZ_CAAHFG010000002.1"/>
</dbReference>
<accession>A0A6C2U660</accession>
<protein>
    <submittedName>
        <fullName evidence="1">Uncharacterized protein</fullName>
    </submittedName>
</protein>
<gene>
    <name evidence="1" type="ORF">PDESU_03988</name>
</gene>
<proteinExistence type="predicted"/>
<sequence>MKPDIKKHLDRLDRPRTYAESNSTMALCHALTTTGSASKSNNFSAIHFYAETLNPVGEYFKAVKQNYSHLEWRGARCAPRQTAPAPPKVLAHTDTAFLLNAGKEQ</sequence>
<dbReference type="Proteomes" id="UP000366872">
    <property type="component" value="Unassembled WGS sequence"/>
</dbReference>
<evidence type="ECO:0000313" key="1">
    <source>
        <dbReference type="EMBL" id="VGO15405.1"/>
    </source>
</evidence>
<dbReference type="AlphaFoldDB" id="A0A6C2U660"/>
<reference evidence="1 2" key="1">
    <citation type="submission" date="2019-04" db="EMBL/GenBank/DDBJ databases">
        <authorList>
            <person name="Van Vliet M D."/>
        </authorList>
    </citation>
    <scope>NUCLEOTIDE SEQUENCE [LARGE SCALE GENOMIC DNA]</scope>
    <source>
        <strain evidence="1 2">F1</strain>
    </source>
</reference>
<evidence type="ECO:0000313" key="2">
    <source>
        <dbReference type="Proteomes" id="UP000366872"/>
    </source>
</evidence>